<evidence type="ECO:0000313" key="4">
    <source>
        <dbReference type="EMBL" id="ALP52178.1"/>
    </source>
</evidence>
<dbReference type="GO" id="GO:0009244">
    <property type="term" value="P:lipopolysaccharide core region biosynthetic process"/>
    <property type="evidence" value="ECO:0007669"/>
    <property type="project" value="TreeGrafter"/>
</dbReference>
<evidence type="ECO:0000256" key="1">
    <source>
        <dbReference type="ARBA" id="ARBA00022676"/>
    </source>
</evidence>
<sequence length="367" mass="41532">MTQLPLTRPPQHLCLLRLSALGDISHMLPVLRTLQKHWPETRITWVIGKLEHQLVCDIPEIEFIIFDKNEGLAAYKKLRKQMRARHFDALLHMQMSLRASLASLLIPTRIRLGFDRQRAKDLQWMFTNHKIEHRPRQHVIDSFFGFTEALGIKEHVLEWNIPIPNDARQYATMTLDSDRKALIISPCSSMSYRNWSSEGYAAVADYASETYNMQVILCGGPSPIELEYGERVTALCRHRPLNLIGQTSVKQLVALLAQAELVLAPDSGPAHLATAVGTSVIGLYAATNPDRARPYLSADLVVNKYPEAIRNQYGKSVADMPWGTRARAASAMASIRREDVIAKLDQHLSTRPNEQPQENSKNEQSFH</sequence>
<organism evidence="4 5">
    <name type="scientific">Candidatus Tenderia electrophaga</name>
    <dbReference type="NCBI Taxonomy" id="1748243"/>
    <lineage>
        <taxon>Bacteria</taxon>
        <taxon>Pseudomonadati</taxon>
        <taxon>Pseudomonadota</taxon>
        <taxon>Gammaproteobacteria</taxon>
        <taxon>Candidatus Tenderiales</taxon>
        <taxon>Candidatus Tenderiaceae</taxon>
        <taxon>Candidatus Tenderia</taxon>
    </lineage>
</organism>
<evidence type="ECO:0000256" key="2">
    <source>
        <dbReference type="ARBA" id="ARBA00022679"/>
    </source>
</evidence>
<gene>
    <name evidence="4" type="ORF">Tel_02905</name>
</gene>
<dbReference type="GO" id="GO:0008713">
    <property type="term" value="F:ADP-heptose-lipopolysaccharide heptosyltransferase activity"/>
    <property type="evidence" value="ECO:0007669"/>
    <property type="project" value="TreeGrafter"/>
</dbReference>
<dbReference type="GO" id="GO:0005829">
    <property type="term" value="C:cytosol"/>
    <property type="evidence" value="ECO:0007669"/>
    <property type="project" value="TreeGrafter"/>
</dbReference>
<dbReference type="PANTHER" id="PTHR30160:SF21">
    <property type="entry name" value="LIPOPOLYSACCHARIDE CORE HEPTOSYLTRANSFERASE OPSX"/>
    <property type="match status" value="1"/>
</dbReference>
<dbReference type="AlphaFoldDB" id="A0A0S2TAM3"/>
<dbReference type="KEGG" id="tee:Tel_02905"/>
<accession>A0A0S2TAM3</accession>
<feature type="compositionally biased region" description="Polar residues" evidence="3">
    <location>
        <begin position="349"/>
        <end position="359"/>
    </location>
</feature>
<dbReference type="CDD" id="cd03789">
    <property type="entry name" value="GT9_LPS_heptosyltransferase"/>
    <property type="match status" value="1"/>
</dbReference>
<dbReference type="SUPFAM" id="SSF53756">
    <property type="entry name" value="UDP-Glycosyltransferase/glycogen phosphorylase"/>
    <property type="match status" value="1"/>
</dbReference>
<dbReference type="EMBL" id="CP013099">
    <property type="protein sequence ID" value="ALP52178.1"/>
    <property type="molecule type" value="Genomic_DNA"/>
</dbReference>
<dbReference type="PANTHER" id="PTHR30160">
    <property type="entry name" value="TETRAACYLDISACCHARIDE 4'-KINASE-RELATED"/>
    <property type="match status" value="1"/>
</dbReference>
<dbReference type="Gene3D" id="3.40.50.2000">
    <property type="entry name" value="Glycogen Phosphorylase B"/>
    <property type="match status" value="2"/>
</dbReference>
<protein>
    <submittedName>
        <fullName evidence="4">Glycosyl transferase</fullName>
    </submittedName>
</protein>
<keyword evidence="1" id="KW-0328">Glycosyltransferase</keyword>
<name>A0A0S2TAM3_9GAMM</name>
<keyword evidence="5" id="KW-1185">Reference proteome</keyword>
<evidence type="ECO:0000256" key="3">
    <source>
        <dbReference type="SAM" id="MobiDB-lite"/>
    </source>
</evidence>
<evidence type="ECO:0000313" key="5">
    <source>
        <dbReference type="Proteomes" id="UP000055136"/>
    </source>
</evidence>
<reference evidence="4" key="1">
    <citation type="submission" date="2015-10" db="EMBL/GenBank/DDBJ databases">
        <title>Description of Candidatus Tenderia electrophaga gen. nov, sp. nov., an Uncultivated Electroautotroph from a Biocathode Enrichment.</title>
        <authorList>
            <person name="Eddie B.J."/>
            <person name="Malanoski A.P."/>
            <person name="Wang Z."/>
            <person name="Hall R.J."/>
            <person name="Oh S.D."/>
            <person name="Heiner C."/>
            <person name="Lin B."/>
            <person name="Strycharz-Glaven S.M."/>
        </authorList>
    </citation>
    <scope>NUCLEOTIDE SEQUENCE [LARGE SCALE GENOMIC DNA]</scope>
    <source>
        <strain evidence="4">NRL1</strain>
    </source>
</reference>
<dbReference type="Proteomes" id="UP000055136">
    <property type="component" value="Chromosome"/>
</dbReference>
<dbReference type="Pfam" id="PF01075">
    <property type="entry name" value="Glyco_transf_9"/>
    <property type="match status" value="1"/>
</dbReference>
<feature type="region of interest" description="Disordered" evidence="3">
    <location>
        <begin position="344"/>
        <end position="367"/>
    </location>
</feature>
<proteinExistence type="predicted"/>
<dbReference type="STRING" id="1748243.Tel_02905"/>
<keyword evidence="2 4" id="KW-0808">Transferase</keyword>
<dbReference type="InterPro" id="IPR002201">
    <property type="entry name" value="Glyco_trans_9"/>
</dbReference>
<dbReference type="InterPro" id="IPR051199">
    <property type="entry name" value="LPS_LOS_Heptosyltrfase"/>
</dbReference>